<evidence type="ECO:0000256" key="2">
    <source>
        <dbReference type="ARBA" id="ARBA00022692"/>
    </source>
</evidence>
<dbReference type="PANTHER" id="PTHR23508:SF10">
    <property type="entry name" value="CARBOXYLIC ACID TRANSPORTER PROTEIN HOMOLOG"/>
    <property type="match status" value="1"/>
</dbReference>
<feature type="domain" description="Major facilitator superfamily (MFS) profile" evidence="6">
    <location>
        <begin position="21"/>
        <end position="410"/>
    </location>
</feature>
<feature type="transmembrane region" description="Helical" evidence="5">
    <location>
        <begin position="173"/>
        <end position="196"/>
    </location>
</feature>
<feature type="transmembrane region" description="Helical" evidence="5">
    <location>
        <begin position="146"/>
        <end position="167"/>
    </location>
</feature>
<reference evidence="8" key="1">
    <citation type="journal article" date="2019" name="Int. J. Syst. Evol. Microbiol.">
        <title>The Global Catalogue of Microorganisms (GCM) 10K type strain sequencing project: providing services to taxonomists for standard genome sequencing and annotation.</title>
        <authorList>
            <consortium name="The Broad Institute Genomics Platform"/>
            <consortium name="The Broad Institute Genome Sequencing Center for Infectious Disease"/>
            <person name="Wu L."/>
            <person name="Ma J."/>
        </authorList>
    </citation>
    <scope>NUCLEOTIDE SEQUENCE [LARGE SCALE GENOMIC DNA]</scope>
    <source>
        <strain evidence="8">JCM 30742</strain>
    </source>
</reference>
<feature type="transmembrane region" description="Helical" evidence="5">
    <location>
        <begin position="384"/>
        <end position="405"/>
    </location>
</feature>
<feature type="transmembrane region" description="Helical" evidence="5">
    <location>
        <begin position="21"/>
        <end position="46"/>
    </location>
</feature>
<keyword evidence="3 5" id="KW-1133">Transmembrane helix</keyword>
<keyword evidence="2 5" id="KW-0812">Transmembrane</keyword>
<dbReference type="Pfam" id="PF07690">
    <property type="entry name" value="MFS_1"/>
    <property type="match status" value="1"/>
</dbReference>
<evidence type="ECO:0000256" key="5">
    <source>
        <dbReference type="SAM" id="Phobius"/>
    </source>
</evidence>
<dbReference type="Proteomes" id="UP001500752">
    <property type="component" value="Unassembled WGS sequence"/>
</dbReference>
<feature type="transmembrane region" description="Helical" evidence="5">
    <location>
        <begin position="217"/>
        <end position="243"/>
    </location>
</feature>
<evidence type="ECO:0000313" key="7">
    <source>
        <dbReference type="EMBL" id="GAA3695607.1"/>
    </source>
</evidence>
<dbReference type="RefSeq" id="WP_345152973.1">
    <property type="nucleotide sequence ID" value="NZ_BAABEO010000024.1"/>
</dbReference>
<evidence type="ECO:0000256" key="1">
    <source>
        <dbReference type="ARBA" id="ARBA00004651"/>
    </source>
</evidence>
<feature type="transmembrane region" description="Helical" evidence="5">
    <location>
        <begin position="58"/>
        <end position="77"/>
    </location>
</feature>
<evidence type="ECO:0000313" key="8">
    <source>
        <dbReference type="Proteomes" id="UP001500752"/>
    </source>
</evidence>
<feature type="transmembrane region" description="Helical" evidence="5">
    <location>
        <begin position="114"/>
        <end position="134"/>
    </location>
</feature>
<gene>
    <name evidence="7" type="ORF">GCM10023081_35990</name>
</gene>
<feature type="transmembrane region" description="Helical" evidence="5">
    <location>
        <begin position="293"/>
        <end position="312"/>
    </location>
</feature>
<evidence type="ECO:0000256" key="4">
    <source>
        <dbReference type="ARBA" id="ARBA00023136"/>
    </source>
</evidence>
<proteinExistence type="predicted"/>
<dbReference type="InterPro" id="IPR020846">
    <property type="entry name" value="MFS_dom"/>
</dbReference>
<evidence type="ECO:0000256" key="3">
    <source>
        <dbReference type="ARBA" id="ARBA00022989"/>
    </source>
</evidence>
<keyword evidence="8" id="KW-1185">Reference proteome</keyword>
<dbReference type="InterPro" id="IPR011701">
    <property type="entry name" value="MFS"/>
</dbReference>
<feature type="transmembrane region" description="Helical" evidence="5">
    <location>
        <begin position="263"/>
        <end position="286"/>
    </location>
</feature>
<name>A0ABP7CWD6_9MICC</name>
<dbReference type="InterPro" id="IPR036259">
    <property type="entry name" value="MFS_trans_sf"/>
</dbReference>
<sequence>MHAPSSVSVGAGARDPSSSSVIALCMVITIIEGYNLIVFGQVVPLLLRDPALGISDQAIGLIGGIVYIGAILGALAAPLFGERLGRKPVLIVAIAVFALGSTLSGAAVDGSMLGIARFLTGIGGGAALTTSMTVARNSAPPRRASLVVTITMAGIPLGGVVAALVAVPVLPALGWRAMLFIGTGVTLAILVAVSWMKIPTNSEPEAAQRTWSSRHKLAAVFTGRGTAVAVIVALCAIANMVAWQGLNVWVVESMIGEGFALQAALLFSFVLTGAAVLGSFATAWMADRRGASSAAAITATCTVAGMVGMLVLPASVPAAVVSISLMGIGGHSTMNLVHTATSDMYPLPARATALGWSNGTSFVGAFLGPTLGGAAIAAGGSTGIFATFAVAAGVCLVSVVALLIADRKTTHASFRHPQGRHGEPLLTSEVPA</sequence>
<accession>A0ABP7CWD6</accession>
<dbReference type="PANTHER" id="PTHR23508">
    <property type="entry name" value="CARBOXYLIC ACID TRANSPORTER PROTEIN HOMOLOG"/>
    <property type="match status" value="1"/>
</dbReference>
<feature type="transmembrane region" description="Helical" evidence="5">
    <location>
        <begin position="89"/>
        <end position="108"/>
    </location>
</feature>
<keyword evidence="4 5" id="KW-0472">Membrane</keyword>
<feature type="transmembrane region" description="Helical" evidence="5">
    <location>
        <begin position="358"/>
        <end position="378"/>
    </location>
</feature>
<protein>
    <submittedName>
        <fullName evidence="7">Aromatic acid/H+ symport family MFS transporter</fullName>
    </submittedName>
</protein>
<dbReference type="PROSITE" id="PS50850">
    <property type="entry name" value="MFS"/>
    <property type="match status" value="1"/>
</dbReference>
<comment type="subcellular location">
    <subcellularLocation>
        <location evidence="1">Cell membrane</location>
        <topology evidence="1">Multi-pass membrane protein</topology>
    </subcellularLocation>
</comment>
<dbReference type="SUPFAM" id="SSF103473">
    <property type="entry name" value="MFS general substrate transporter"/>
    <property type="match status" value="1"/>
</dbReference>
<evidence type="ECO:0000259" key="6">
    <source>
        <dbReference type="PROSITE" id="PS50850"/>
    </source>
</evidence>
<comment type="caution">
    <text evidence="7">The sequence shown here is derived from an EMBL/GenBank/DDBJ whole genome shotgun (WGS) entry which is preliminary data.</text>
</comment>
<dbReference type="EMBL" id="BAABEO010000024">
    <property type="protein sequence ID" value="GAA3695607.1"/>
    <property type="molecule type" value="Genomic_DNA"/>
</dbReference>
<feature type="transmembrane region" description="Helical" evidence="5">
    <location>
        <begin position="318"/>
        <end position="337"/>
    </location>
</feature>
<organism evidence="7 8">
    <name type="scientific">Arthrobacter ginkgonis</name>
    <dbReference type="NCBI Taxonomy" id="1630594"/>
    <lineage>
        <taxon>Bacteria</taxon>
        <taxon>Bacillati</taxon>
        <taxon>Actinomycetota</taxon>
        <taxon>Actinomycetes</taxon>
        <taxon>Micrococcales</taxon>
        <taxon>Micrococcaceae</taxon>
        <taxon>Arthrobacter</taxon>
    </lineage>
</organism>
<dbReference type="Gene3D" id="1.20.1250.20">
    <property type="entry name" value="MFS general substrate transporter like domains"/>
    <property type="match status" value="1"/>
</dbReference>